<comment type="similarity">
    <text evidence="1 4">Belongs to the universal ribosomal protein uL10 family.</text>
</comment>
<dbReference type="PANTHER" id="PTHR45699">
    <property type="entry name" value="60S ACIDIC RIBOSOMAL PROTEIN P0"/>
    <property type="match status" value="1"/>
</dbReference>
<evidence type="ECO:0000256" key="3">
    <source>
        <dbReference type="ARBA" id="ARBA00023274"/>
    </source>
</evidence>
<dbReference type="InterPro" id="IPR050323">
    <property type="entry name" value="Ribosomal_protein_uL10"/>
</dbReference>
<name>A0A7S0LTJ6_9EUKA</name>
<evidence type="ECO:0000256" key="5">
    <source>
        <dbReference type="SAM" id="MobiDB-lite"/>
    </source>
</evidence>
<dbReference type="InterPro" id="IPR040637">
    <property type="entry name" value="Ribosomal_uL10-like_insert"/>
</dbReference>
<gene>
    <name evidence="7" type="ORF">CPEL01642_LOCUS23299</name>
</gene>
<dbReference type="Pfam" id="PF00428">
    <property type="entry name" value="Ribosomal_60s"/>
    <property type="match status" value="1"/>
</dbReference>
<feature type="compositionally biased region" description="Acidic residues" evidence="5">
    <location>
        <begin position="300"/>
        <end position="316"/>
    </location>
</feature>
<dbReference type="GO" id="GO:0003735">
    <property type="term" value="F:structural constituent of ribosome"/>
    <property type="evidence" value="ECO:0007669"/>
    <property type="project" value="TreeGrafter"/>
</dbReference>
<dbReference type="InterPro" id="IPR043164">
    <property type="entry name" value="Ribosomal_uL10-like_insert_sf"/>
</dbReference>
<protein>
    <recommendedName>
        <fullName evidence="4">60S acidic ribosomal protein P0</fullName>
    </recommendedName>
</protein>
<dbReference type="GO" id="GO:0000027">
    <property type="term" value="P:ribosomal large subunit assembly"/>
    <property type="evidence" value="ECO:0007669"/>
    <property type="project" value="TreeGrafter"/>
</dbReference>
<comment type="function">
    <text evidence="4">Ribosomal protein P0 is the functional equivalent of E.coli protein L10.</text>
</comment>
<dbReference type="GO" id="GO:0022625">
    <property type="term" value="C:cytosolic large ribosomal subunit"/>
    <property type="evidence" value="ECO:0007669"/>
    <property type="project" value="TreeGrafter"/>
</dbReference>
<evidence type="ECO:0000256" key="4">
    <source>
        <dbReference type="PIRNR" id="PIRNR039087"/>
    </source>
</evidence>
<dbReference type="GO" id="GO:0002181">
    <property type="term" value="P:cytoplasmic translation"/>
    <property type="evidence" value="ECO:0007669"/>
    <property type="project" value="TreeGrafter"/>
</dbReference>
<evidence type="ECO:0000313" key="7">
    <source>
        <dbReference type="EMBL" id="CAD8619918.1"/>
    </source>
</evidence>
<dbReference type="GO" id="GO:0070180">
    <property type="term" value="F:large ribosomal subunit rRNA binding"/>
    <property type="evidence" value="ECO:0007669"/>
    <property type="project" value="TreeGrafter"/>
</dbReference>
<evidence type="ECO:0000256" key="2">
    <source>
        <dbReference type="ARBA" id="ARBA00022980"/>
    </source>
</evidence>
<feature type="region of interest" description="Disordered" evidence="5">
    <location>
        <begin position="284"/>
        <end position="316"/>
    </location>
</feature>
<sequence>MVHDIPARKIAYKERMEGYLDEYKNILLINVDMVGSKQMQQVRIALRGRALILMGKNTIMRKVIRDNLEKKPDLEKLLPFLVGNIGLLFTNEDLNQIRQEVESNKVPAGARTGLLSPIDVFIPPGPTGLDPGQTSFFQALNIGTKIVRGSIEIITRVHLVRKGERVSPSAVSLLNKMNLKPFFFSITVQQVYENGSMYAAEVLDLTDADLLSKFFRGITKLASLSLQIGLPNLATLPHSLARGLKKLIAIAVETDITFKEAEPFKEYLADPAAYAAKHGITAGPAKTEDKADDAAAAAPEPEEEESEEECGFDLFD</sequence>
<dbReference type="Pfam" id="PF17777">
    <property type="entry name" value="RL10P_insert"/>
    <property type="match status" value="1"/>
</dbReference>
<dbReference type="Gene3D" id="3.90.105.20">
    <property type="match status" value="1"/>
</dbReference>
<dbReference type="SUPFAM" id="SSF160369">
    <property type="entry name" value="Ribosomal protein L10-like"/>
    <property type="match status" value="1"/>
</dbReference>
<dbReference type="InterPro" id="IPR030670">
    <property type="entry name" value="uL10_eukaryotes"/>
</dbReference>
<dbReference type="FunFam" id="3.90.105.20:FF:000001">
    <property type="entry name" value="60S acidic ribosomal protein P0"/>
    <property type="match status" value="1"/>
</dbReference>
<dbReference type="PANTHER" id="PTHR45699:SF3">
    <property type="entry name" value="LARGE RIBOSOMAL SUBUNIT PROTEIN UL10"/>
    <property type="match status" value="1"/>
</dbReference>
<organism evidence="7">
    <name type="scientific">Coccolithus braarudii</name>
    <dbReference type="NCBI Taxonomy" id="221442"/>
    <lineage>
        <taxon>Eukaryota</taxon>
        <taxon>Haptista</taxon>
        <taxon>Haptophyta</taxon>
        <taxon>Prymnesiophyceae</taxon>
        <taxon>Coccolithales</taxon>
        <taxon>Coccolithaceae</taxon>
        <taxon>Coccolithus</taxon>
    </lineage>
</organism>
<dbReference type="AlphaFoldDB" id="A0A7S0LTJ6"/>
<dbReference type="Pfam" id="PF00466">
    <property type="entry name" value="Ribosomal_L10"/>
    <property type="match status" value="1"/>
</dbReference>
<dbReference type="InterPro" id="IPR001790">
    <property type="entry name" value="Ribosomal_uL10"/>
</dbReference>
<evidence type="ECO:0000259" key="6">
    <source>
        <dbReference type="Pfam" id="PF17777"/>
    </source>
</evidence>
<accession>A0A7S0LTJ6</accession>
<keyword evidence="2 4" id="KW-0689">Ribosomal protein</keyword>
<keyword evidence="3 4" id="KW-0687">Ribonucleoprotein</keyword>
<dbReference type="CDD" id="cd05795">
    <property type="entry name" value="Ribosomal_P0_L10e"/>
    <property type="match status" value="1"/>
</dbReference>
<feature type="domain" description="Large ribosomal subunit protein uL10-like insertion" evidence="6">
    <location>
        <begin position="110"/>
        <end position="178"/>
    </location>
</feature>
<proteinExistence type="inferred from homology"/>
<evidence type="ECO:0000256" key="1">
    <source>
        <dbReference type="ARBA" id="ARBA00008889"/>
    </source>
</evidence>
<reference evidence="7" key="1">
    <citation type="submission" date="2021-01" db="EMBL/GenBank/DDBJ databases">
        <authorList>
            <person name="Corre E."/>
            <person name="Pelletier E."/>
            <person name="Niang G."/>
            <person name="Scheremetjew M."/>
            <person name="Finn R."/>
            <person name="Kale V."/>
            <person name="Holt S."/>
            <person name="Cochrane G."/>
            <person name="Meng A."/>
            <person name="Brown T."/>
            <person name="Cohen L."/>
        </authorList>
    </citation>
    <scope>NUCLEOTIDE SEQUENCE</scope>
    <source>
        <strain evidence="7">PLY182g</strain>
    </source>
</reference>
<dbReference type="InterPro" id="IPR043141">
    <property type="entry name" value="Ribosomal_uL10-like_sf"/>
</dbReference>
<dbReference type="Gene3D" id="3.30.70.1730">
    <property type="match status" value="1"/>
</dbReference>
<dbReference type="EMBL" id="HBEY01048508">
    <property type="protein sequence ID" value="CAD8619918.1"/>
    <property type="molecule type" value="Transcribed_RNA"/>
</dbReference>
<dbReference type="PIRSF" id="PIRSF039087">
    <property type="entry name" value="L10E"/>
    <property type="match status" value="1"/>
</dbReference>